<dbReference type="InterPro" id="IPR015404">
    <property type="entry name" value="Vps5_C"/>
</dbReference>
<dbReference type="CDD" id="cd07596">
    <property type="entry name" value="BAR_SNX"/>
    <property type="match status" value="1"/>
</dbReference>
<evidence type="ECO:0000256" key="2">
    <source>
        <dbReference type="SAM" id="MobiDB-lite"/>
    </source>
</evidence>
<dbReference type="Gene3D" id="3.30.1520.10">
    <property type="entry name" value="Phox-like domain"/>
    <property type="match status" value="1"/>
</dbReference>
<dbReference type="OrthoDB" id="271164at2759"/>
<feature type="compositionally biased region" description="Polar residues" evidence="2">
    <location>
        <begin position="116"/>
        <end position="129"/>
    </location>
</feature>
<feature type="compositionally biased region" description="Acidic residues" evidence="2">
    <location>
        <begin position="227"/>
        <end position="239"/>
    </location>
</feature>
<feature type="region of interest" description="Disordered" evidence="2">
    <location>
        <begin position="177"/>
        <end position="282"/>
    </location>
</feature>
<dbReference type="SUPFAM" id="SSF64268">
    <property type="entry name" value="PX domain"/>
    <property type="match status" value="1"/>
</dbReference>
<feature type="compositionally biased region" description="Low complexity" evidence="2">
    <location>
        <begin position="592"/>
        <end position="608"/>
    </location>
</feature>
<dbReference type="Gene3D" id="1.20.1270.60">
    <property type="entry name" value="Arfaptin homology (AH) domain/BAR domain"/>
    <property type="match status" value="1"/>
</dbReference>
<dbReference type="GeneID" id="19017203"/>
<dbReference type="PANTHER" id="PTHR46757">
    <property type="entry name" value="SORTING NEXIN-RELATED"/>
    <property type="match status" value="1"/>
</dbReference>
<feature type="compositionally biased region" description="Low complexity" evidence="2">
    <location>
        <begin position="315"/>
        <end position="331"/>
    </location>
</feature>
<feature type="coiled-coil region" evidence="1">
    <location>
        <begin position="802"/>
        <end position="832"/>
    </location>
</feature>
<feature type="compositionally biased region" description="Basic and acidic residues" evidence="2">
    <location>
        <begin position="894"/>
        <end position="904"/>
    </location>
</feature>
<keyword evidence="1" id="KW-0175">Coiled coil</keyword>
<dbReference type="Pfam" id="PF09325">
    <property type="entry name" value="Vps5"/>
    <property type="match status" value="1"/>
</dbReference>
<proteinExistence type="predicted"/>
<feature type="compositionally biased region" description="Polar residues" evidence="2">
    <location>
        <begin position="54"/>
        <end position="66"/>
    </location>
</feature>
<keyword evidence="5" id="KW-1185">Reference proteome</keyword>
<feature type="region of interest" description="Disordered" evidence="2">
    <location>
        <begin position="1"/>
        <end position="137"/>
    </location>
</feature>
<evidence type="ECO:0000313" key="4">
    <source>
        <dbReference type="EMBL" id="CCO14769.1"/>
    </source>
</evidence>
<evidence type="ECO:0000313" key="5">
    <source>
        <dbReference type="Proteomes" id="UP000198341"/>
    </source>
</evidence>
<dbReference type="InterPro" id="IPR027267">
    <property type="entry name" value="AH/BAR_dom_sf"/>
</dbReference>
<feature type="region of interest" description="Disordered" evidence="2">
    <location>
        <begin position="881"/>
        <end position="904"/>
    </location>
</feature>
<dbReference type="AlphaFoldDB" id="K8EAL6"/>
<protein>
    <recommendedName>
        <fullName evidence="3">PX domain-containing protein</fullName>
    </recommendedName>
</protein>
<dbReference type="STRING" id="41875.K8EAL6"/>
<sequence length="904" mass="100043">MDENPFGGDEDDLAPKIVNKNTEEEGVEEGKRIIGEKTTTTTKTEEVTSSITEQPNKIPSSSTKKTSLWGDEDDENDVQIEKATMSKRTSATGGEGGGGEGVKKKNFFGDEDDDSATTNVMSSFLSSKNDGPMSQMASYHEQTSYSFHGGSGNDEMASPLAAFETVIPGSKTALLREQELAASSSAQKKKEEEEDTTTYINNSNEPARERSEFRQGNMNNDRKQVEDEIVEIQLGDDDDATHSQQQHGVAEQFDSPFNKPVAPPASTTSDPPPPSYQDSVMYANPAIQPGNSMMMNSSAPAVMRAEQTFEASSMQQQQQQQQQQQPQYYQTAPPPPTLPQQTFNRHELSGALSPSFQFYPPYDPAKDETLVNLGDEKKTELVAYITEAKTEPEFNQQGGPGLSKKVTRYKINFKTNSDKFMQKEAIVWRRFSDFVQLHDRLLESHRGYFIPPRPEKSIKRLGDEAFVQARKLTLQNYLEKLIKHPSLRTSMALKVFLTQQDLQQSREWHALAVPAAASSTMMSSPAGYQHQEQQQQQQQHHHQETLQPSTPSMQFAPDSHMMASSPIGGVNPASPGGAANGGSAIFTQQNVSASSMMTSPSATSPATPNRSSVGKFFRELRQSMATSSAVAAVGGAFGIEAAKPKIVEEDAKFLVDKEKSTKLETELCGLSLKTEKILQREEKFADSLGAFGLECMKFARVEEEASGISGRYSEPGTRLATAAQFFRKVGNASVRASRIARAATVQLAKAMDPLHAHLNLMPSVRRATQLRADTLLSLQTLLSDQERLTNRINKLAPDITKHVKIEQLKRELEETNRLAENAKREYDCIRARQANEFARSEKERVEEFEQMLLGLARVQVAQAERTLSVWRSLAEELGASPQEWSQTISVEESPPEKEAVNNSE</sequence>
<dbReference type="RefSeq" id="XP_007514529.1">
    <property type="nucleotide sequence ID" value="XM_007514467.1"/>
</dbReference>
<name>K8EAL6_9CHLO</name>
<accession>K8EAL6</accession>
<dbReference type="InterPro" id="IPR044279">
    <property type="entry name" value="SNX2A/B"/>
</dbReference>
<dbReference type="eggNOG" id="KOG2273">
    <property type="taxonomic scope" value="Eukaryota"/>
</dbReference>
<feature type="compositionally biased region" description="Low complexity" evidence="2">
    <location>
        <begin position="519"/>
        <end position="538"/>
    </location>
</feature>
<dbReference type="Pfam" id="PF00787">
    <property type="entry name" value="PX"/>
    <property type="match status" value="1"/>
</dbReference>
<dbReference type="EMBL" id="FO082277">
    <property type="protein sequence ID" value="CCO14769.1"/>
    <property type="molecule type" value="Genomic_DNA"/>
</dbReference>
<feature type="region of interest" description="Disordered" evidence="2">
    <location>
        <begin position="519"/>
        <end position="559"/>
    </location>
</feature>
<dbReference type="InterPro" id="IPR001683">
    <property type="entry name" value="PX_dom"/>
</dbReference>
<reference evidence="4 5" key="1">
    <citation type="submission" date="2011-10" db="EMBL/GenBank/DDBJ databases">
        <authorList>
            <person name="Genoscope - CEA"/>
        </authorList>
    </citation>
    <scope>NUCLEOTIDE SEQUENCE [LARGE SCALE GENOMIC DNA]</scope>
    <source>
        <strain evidence="4 5">RCC 1105</strain>
    </source>
</reference>
<dbReference type="PANTHER" id="PTHR46757:SF2">
    <property type="entry name" value="OS05G0346100 PROTEIN"/>
    <property type="match status" value="1"/>
</dbReference>
<dbReference type="GO" id="GO:0005768">
    <property type="term" value="C:endosome"/>
    <property type="evidence" value="ECO:0007669"/>
    <property type="project" value="UniProtKB-ARBA"/>
</dbReference>
<feature type="domain" description="PX" evidence="3">
    <location>
        <begin position="387"/>
        <end position="504"/>
    </location>
</feature>
<feature type="region of interest" description="Disordered" evidence="2">
    <location>
        <begin position="308"/>
        <end position="342"/>
    </location>
</feature>
<evidence type="ECO:0000256" key="1">
    <source>
        <dbReference type="SAM" id="Coils"/>
    </source>
</evidence>
<feature type="compositionally biased region" description="Low complexity" evidence="2">
    <location>
        <begin position="36"/>
        <end position="53"/>
    </location>
</feature>
<dbReference type="KEGG" id="bpg:Bathy02g00890"/>
<dbReference type="SMART" id="SM00312">
    <property type="entry name" value="PX"/>
    <property type="match status" value="1"/>
</dbReference>
<dbReference type="InterPro" id="IPR036871">
    <property type="entry name" value="PX_dom_sf"/>
</dbReference>
<dbReference type="GO" id="GO:0035091">
    <property type="term" value="F:phosphatidylinositol binding"/>
    <property type="evidence" value="ECO:0007669"/>
    <property type="project" value="InterPro"/>
</dbReference>
<evidence type="ECO:0000259" key="3">
    <source>
        <dbReference type="PROSITE" id="PS50195"/>
    </source>
</evidence>
<dbReference type="PROSITE" id="PS50195">
    <property type="entry name" value="PX"/>
    <property type="match status" value="1"/>
</dbReference>
<organism evidence="4 5">
    <name type="scientific">Bathycoccus prasinos</name>
    <dbReference type="NCBI Taxonomy" id="41875"/>
    <lineage>
        <taxon>Eukaryota</taxon>
        <taxon>Viridiplantae</taxon>
        <taxon>Chlorophyta</taxon>
        <taxon>Mamiellophyceae</taxon>
        <taxon>Mamiellales</taxon>
        <taxon>Bathycoccaceae</taxon>
        <taxon>Bathycoccus</taxon>
    </lineage>
</organism>
<dbReference type="Proteomes" id="UP000198341">
    <property type="component" value="Chromosome 2"/>
</dbReference>
<gene>
    <name evidence="4" type="ORF">Bathy02g00890</name>
</gene>
<feature type="compositionally biased region" description="Acidic residues" evidence="2">
    <location>
        <begin position="1"/>
        <end position="12"/>
    </location>
</feature>
<feature type="region of interest" description="Disordered" evidence="2">
    <location>
        <begin position="592"/>
        <end position="611"/>
    </location>
</feature>